<dbReference type="EMBL" id="CP081135">
    <property type="protein sequence ID" value="UEL47875.1"/>
    <property type="molecule type" value="Genomic_DNA"/>
</dbReference>
<dbReference type="PANTHER" id="PTHR41786">
    <property type="entry name" value="MOTILITY ACCESSORY FACTOR MAF"/>
    <property type="match status" value="1"/>
</dbReference>
<dbReference type="Pfam" id="PF01973">
    <property type="entry name" value="MptE-like"/>
    <property type="match status" value="1"/>
</dbReference>
<dbReference type="PANTHER" id="PTHR41786:SF1">
    <property type="entry name" value="6-HYDROXYMETHYLPTERIN DIPHOSPHOKINASE MPTE-LIKE DOMAIN-CONTAINING PROTEIN"/>
    <property type="match status" value="1"/>
</dbReference>
<evidence type="ECO:0000313" key="2">
    <source>
        <dbReference type="EMBL" id="UEL47875.1"/>
    </source>
</evidence>
<accession>A0AAX2ZGH3</accession>
<dbReference type="Proteomes" id="UP001198983">
    <property type="component" value="Chromosome"/>
</dbReference>
<proteinExistence type="predicted"/>
<dbReference type="AlphaFoldDB" id="A0AAX2ZGH3"/>
<dbReference type="KEGG" id="tem:JW646_00030"/>
<reference evidence="2 3" key="1">
    <citation type="journal article" date="2023" name="Int. J. Syst. Evol. Microbiol.">
        <title>Terrisporobacter hibernicus sp. nov., isolated from bovine faeces in Northern Ireland.</title>
        <authorList>
            <person name="Mitchell M."/>
            <person name="Nguyen S.V."/>
            <person name="Connor M."/>
            <person name="Fairley D.J."/>
            <person name="Donoghue O."/>
            <person name="Marshall H."/>
            <person name="Koolman L."/>
            <person name="McMullan G."/>
            <person name="Schaffer K.E."/>
            <person name="McGrath J.W."/>
            <person name="Fanning S."/>
        </authorList>
    </citation>
    <scope>NUCLEOTIDE SEQUENCE [LARGE SCALE GENOMIC DNA]</scope>
    <source>
        <strain evidence="2 3">MCA3</strain>
    </source>
</reference>
<feature type="domain" description="6-hydroxymethylpterin diphosphokinase MptE-like" evidence="1">
    <location>
        <begin position="141"/>
        <end position="309"/>
    </location>
</feature>
<name>A0AAX2ZGH3_9FIRM</name>
<dbReference type="RefSeq" id="WP_228416181.1">
    <property type="nucleotide sequence ID" value="NZ_CP081135.1"/>
</dbReference>
<organism evidence="2 3">
    <name type="scientific">Terrisporobacter hibernicus</name>
    <dbReference type="NCBI Taxonomy" id="2813371"/>
    <lineage>
        <taxon>Bacteria</taxon>
        <taxon>Bacillati</taxon>
        <taxon>Bacillota</taxon>
        <taxon>Clostridia</taxon>
        <taxon>Peptostreptococcales</taxon>
        <taxon>Peptostreptococcaceae</taxon>
        <taxon>Terrisporobacter</taxon>
    </lineage>
</organism>
<sequence>MCNKEYTKKLIDRLDEILFDSIVFIFGISKGEYLQELEKKLCIENRVVIIEPNEEVYNTYKDLIKDNRINLVLFDDKTIETIIGKLVNYEKFDRLLVHPYGNYKEEYSKEYERFIEILDSVYLTVSSGLGVANSFKSLFLENLISNIYKINNSTPLNSYIDSNKNIPAIIVSAGPSLDKNIQTMMKYKNYLDKFFIIAGNRTLGSLLKNNIVPDLVVSIDPQHVTCEMIEQYIDYEIPLAFYEFSNKNLINKYKGELIYLAELLPKTIETMKNFMGTFSGGSVAHSSTDIARIMGCNPIIFVGQDLAYTFEKDHSEISAFPIDKHKPEHNFIYTKDINNNDIKTTITLDFYKMKFEQYIKFIQSSEDVKFYNASYGADIKGAPHVELEEIIKTLELEKVSHKLNPNKCINIDSQHIVDSINDHVNTYLEKCDECINICKRLIQSNIDIPMTQMKEDSKDLKDFIYVIDTVTNFESNMNTYYIGAYIKCFIYYIRNKYFEMKAKDYINLTSNLNYQSNCFLNYFKELKEILKEIKEILIKEE</sequence>
<protein>
    <submittedName>
        <fullName evidence="2">DUF115 domain-containing protein</fullName>
    </submittedName>
</protein>
<evidence type="ECO:0000259" key="1">
    <source>
        <dbReference type="Pfam" id="PF01973"/>
    </source>
</evidence>
<dbReference type="InterPro" id="IPR002826">
    <property type="entry name" value="MptE-like"/>
</dbReference>
<gene>
    <name evidence="2" type="ORF">JW646_00030</name>
</gene>
<evidence type="ECO:0000313" key="3">
    <source>
        <dbReference type="Proteomes" id="UP001198983"/>
    </source>
</evidence>
<keyword evidence="3" id="KW-1185">Reference proteome</keyword>